<sequence>MENKYEWNLSKLYTDFESPKFKEDLAKFEFIINDIIKFSEKELSNGDNAIEKIEKYINLQNSLGDVVTSLSSFANLTLATDSKNSKALKIADYIENIFTKIAVPETKFSKWLSSLDLNIDEVSKESELIKEHSYFIKNILDNAKYSLSEAEEELISKFKITGSSSWEKLWEAETSSHTVDIDGKNIPLAEVRNMAYSSNKEERKKAYEREIESYKKIEQSSAYCLNSIKGQVITECEMRGYTSPLDMTIRNSGLDMETLKAMITAMKEYLPNFEKYFIKKAEMLGHKNGLPFYDLFAPMGKTDITFTYEEAMDFVIENFSKFSKDLGDYAKKAYEERWIDVYPKEGKRGGAFCDNIHSIKESRILTNFTGSFSDVITLAHELGHGYHGECLDTETFLNSDYPMPIAETASTFCETIVKTSALEKADKETALMILETDLQDSSQVIVDILSRFIFEDTVFEMRKNGPLSVDELCEIMLDAQRKTYGSGLDSDYMHKYMWVCKPHYYDAGYNYYNFPYAFGLLLAKGLYALYEKNPDTFPQVYKNLLKNTGKGDLKTVALSVGIDISKPEFWRSSLDIVKRDIEKFIAL</sequence>
<evidence type="ECO:0000259" key="7">
    <source>
        <dbReference type="Pfam" id="PF01432"/>
    </source>
</evidence>
<gene>
    <name evidence="9" type="ORF">IAC55_06930</name>
</gene>
<dbReference type="InterPro" id="IPR001567">
    <property type="entry name" value="Pept_M3A_M3B_dom"/>
</dbReference>
<dbReference type="GO" id="GO:0006508">
    <property type="term" value="P:proteolysis"/>
    <property type="evidence" value="ECO:0007669"/>
    <property type="project" value="UniProtKB-KW"/>
</dbReference>
<dbReference type="GO" id="GO:0004222">
    <property type="term" value="F:metalloendopeptidase activity"/>
    <property type="evidence" value="ECO:0007669"/>
    <property type="project" value="InterPro"/>
</dbReference>
<dbReference type="InterPro" id="IPR042088">
    <property type="entry name" value="OligoPept_F_C"/>
</dbReference>
<proteinExistence type="inferred from homology"/>
<evidence type="ECO:0000256" key="1">
    <source>
        <dbReference type="ARBA" id="ARBA00022670"/>
    </source>
</evidence>
<evidence type="ECO:0000256" key="2">
    <source>
        <dbReference type="ARBA" id="ARBA00022723"/>
    </source>
</evidence>
<evidence type="ECO:0000313" key="9">
    <source>
        <dbReference type="EMBL" id="MBO8435036.1"/>
    </source>
</evidence>
<feature type="domain" description="Oligopeptidase F N-terminal" evidence="8">
    <location>
        <begin position="119"/>
        <end position="172"/>
    </location>
</feature>
<dbReference type="InterPro" id="IPR034006">
    <property type="entry name" value="M3B_PepF_2"/>
</dbReference>
<evidence type="ECO:0000256" key="6">
    <source>
        <dbReference type="RuleBase" id="RU003435"/>
    </source>
</evidence>
<protein>
    <submittedName>
        <fullName evidence="9">M3 family oligoendopeptidase</fullName>
    </submittedName>
</protein>
<evidence type="ECO:0000256" key="4">
    <source>
        <dbReference type="ARBA" id="ARBA00022833"/>
    </source>
</evidence>
<dbReference type="GO" id="GO:0046872">
    <property type="term" value="F:metal ion binding"/>
    <property type="evidence" value="ECO:0007669"/>
    <property type="project" value="UniProtKB-UniRule"/>
</dbReference>
<dbReference type="SUPFAM" id="SSF55486">
    <property type="entry name" value="Metalloproteases ('zincins'), catalytic domain"/>
    <property type="match status" value="1"/>
</dbReference>
<reference evidence="9" key="1">
    <citation type="submission" date="2020-10" db="EMBL/GenBank/DDBJ databases">
        <authorList>
            <person name="Gilroy R."/>
        </authorList>
    </citation>
    <scope>NUCLEOTIDE SEQUENCE</scope>
    <source>
        <strain evidence="9">F6-4510</strain>
    </source>
</reference>
<dbReference type="NCBIfam" id="TIGR02290">
    <property type="entry name" value="M3_fam_3"/>
    <property type="match status" value="1"/>
</dbReference>
<comment type="caution">
    <text evidence="9">The sequence shown here is derived from an EMBL/GenBank/DDBJ whole genome shotgun (WGS) entry which is preliminary data.</text>
</comment>
<evidence type="ECO:0000259" key="8">
    <source>
        <dbReference type="Pfam" id="PF08439"/>
    </source>
</evidence>
<dbReference type="CDD" id="cd09607">
    <property type="entry name" value="M3B_PepF"/>
    <property type="match status" value="1"/>
</dbReference>
<evidence type="ECO:0000313" key="10">
    <source>
        <dbReference type="Proteomes" id="UP000823611"/>
    </source>
</evidence>
<keyword evidence="2 6" id="KW-0479">Metal-binding</keyword>
<dbReference type="Pfam" id="PF01432">
    <property type="entry name" value="Peptidase_M3"/>
    <property type="match status" value="1"/>
</dbReference>
<reference evidence="9" key="2">
    <citation type="journal article" date="2021" name="PeerJ">
        <title>Extensive microbial diversity within the chicken gut microbiome revealed by metagenomics and culture.</title>
        <authorList>
            <person name="Gilroy R."/>
            <person name="Ravi A."/>
            <person name="Getino M."/>
            <person name="Pursley I."/>
            <person name="Horton D.L."/>
            <person name="Alikhan N.F."/>
            <person name="Baker D."/>
            <person name="Gharbi K."/>
            <person name="Hall N."/>
            <person name="Watson M."/>
            <person name="Adriaenssens E.M."/>
            <person name="Foster-Nyarko E."/>
            <person name="Jarju S."/>
            <person name="Secka A."/>
            <person name="Antonio M."/>
            <person name="Oren A."/>
            <person name="Chaudhuri R.R."/>
            <person name="La Ragione R."/>
            <person name="Hildebrand F."/>
            <person name="Pallen M.J."/>
        </authorList>
    </citation>
    <scope>NUCLEOTIDE SEQUENCE</scope>
    <source>
        <strain evidence="9">F6-4510</strain>
    </source>
</reference>
<dbReference type="Pfam" id="PF08439">
    <property type="entry name" value="Peptidase_M3_N"/>
    <property type="match status" value="1"/>
</dbReference>
<dbReference type="InterPro" id="IPR013647">
    <property type="entry name" value="OligopepF_N_dom"/>
</dbReference>
<dbReference type="GO" id="GO:0004181">
    <property type="term" value="F:metallocarboxypeptidase activity"/>
    <property type="evidence" value="ECO:0007669"/>
    <property type="project" value="InterPro"/>
</dbReference>
<evidence type="ECO:0000256" key="3">
    <source>
        <dbReference type="ARBA" id="ARBA00022801"/>
    </source>
</evidence>
<accession>A0A9D9H3F5</accession>
<organism evidence="9 10">
    <name type="scientific">Candidatus Fimicola merdigallinarum</name>
    <dbReference type="NCBI Taxonomy" id="2840819"/>
    <lineage>
        <taxon>Bacteria</taxon>
        <taxon>Bacillati</taxon>
        <taxon>Bacillota</taxon>
        <taxon>Clostridia</taxon>
        <taxon>Lachnospirales</taxon>
        <taxon>Lachnospiraceae</taxon>
        <taxon>Lachnospiraceae incertae sedis</taxon>
        <taxon>Candidatus Fimicola</taxon>
    </lineage>
</organism>
<dbReference type="PANTHER" id="PTHR34217:SF1">
    <property type="entry name" value="CARBOXYPEPTIDASE 1"/>
    <property type="match status" value="1"/>
</dbReference>
<dbReference type="EMBL" id="JADIMX010000128">
    <property type="protein sequence ID" value="MBO8435036.1"/>
    <property type="molecule type" value="Genomic_DNA"/>
</dbReference>
<dbReference type="AlphaFoldDB" id="A0A9D9H3F5"/>
<keyword evidence="1 6" id="KW-0645">Protease</keyword>
<dbReference type="Gene3D" id="1.10.1370.20">
    <property type="entry name" value="Oligoendopeptidase f, C-terminal domain"/>
    <property type="match status" value="1"/>
</dbReference>
<evidence type="ECO:0000256" key="5">
    <source>
        <dbReference type="ARBA" id="ARBA00023049"/>
    </source>
</evidence>
<comment type="similarity">
    <text evidence="6">Belongs to the peptidase M3 family.</text>
</comment>
<dbReference type="PANTHER" id="PTHR34217">
    <property type="entry name" value="METAL-DEPENDENT CARBOXYPEPTIDASE"/>
    <property type="match status" value="1"/>
</dbReference>
<feature type="domain" description="Peptidase M3A/M3B catalytic" evidence="7">
    <location>
        <begin position="194"/>
        <end position="573"/>
    </location>
</feature>
<dbReference type="InterPro" id="IPR011977">
    <property type="entry name" value="Pept_M3B_clade3"/>
</dbReference>
<name>A0A9D9H3F5_9FIRM</name>
<dbReference type="Proteomes" id="UP000823611">
    <property type="component" value="Unassembled WGS sequence"/>
</dbReference>
<dbReference type="Gene3D" id="1.20.140.70">
    <property type="entry name" value="Oligopeptidase f, N-terminal domain"/>
    <property type="match status" value="1"/>
</dbReference>
<keyword evidence="4 6" id="KW-0862">Zinc</keyword>
<keyword evidence="5 6" id="KW-0482">Metalloprotease</keyword>
<dbReference type="InterPro" id="IPR001333">
    <property type="entry name" value="Peptidase_M32_Taq"/>
</dbReference>
<keyword evidence="3 6" id="KW-0378">Hydrolase</keyword>
<comment type="cofactor">
    <cofactor evidence="6">
        <name>Zn(2+)</name>
        <dbReference type="ChEBI" id="CHEBI:29105"/>
    </cofactor>
    <text evidence="6">Binds 1 zinc ion.</text>
</comment>